<dbReference type="HOGENOM" id="CLU_2724685_0_0_1"/>
<accession>K1PTC4</accession>
<sequence length="72" mass="8344">MKQTTGPSDILKINRIPGEQGRIRPVIAKLRNSDSKIKIIKHRSKDGVKSHFKMYDHITHQNAELLRQLNKD</sequence>
<protein>
    <submittedName>
        <fullName evidence="1">Uncharacterized protein</fullName>
    </submittedName>
</protein>
<name>K1PTC4_MAGGI</name>
<proteinExistence type="predicted"/>
<dbReference type="EMBL" id="JH816988">
    <property type="protein sequence ID" value="EKC22104.1"/>
    <property type="molecule type" value="Genomic_DNA"/>
</dbReference>
<reference evidence="1" key="1">
    <citation type="journal article" date="2012" name="Nature">
        <title>The oyster genome reveals stress adaptation and complexity of shell formation.</title>
        <authorList>
            <person name="Zhang G."/>
            <person name="Fang X."/>
            <person name="Guo X."/>
            <person name="Li L."/>
            <person name="Luo R."/>
            <person name="Xu F."/>
            <person name="Yang P."/>
            <person name="Zhang L."/>
            <person name="Wang X."/>
            <person name="Qi H."/>
            <person name="Xiong Z."/>
            <person name="Que H."/>
            <person name="Xie Y."/>
            <person name="Holland P.W."/>
            <person name="Paps J."/>
            <person name="Zhu Y."/>
            <person name="Wu F."/>
            <person name="Chen Y."/>
            <person name="Wang J."/>
            <person name="Peng C."/>
            <person name="Meng J."/>
            <person name="Yang L."/>
            <person name="Liu J."/>
            <person name="Wen B."/>
            <person name="Zhang N."/>
            <person name="Huang Z."/>
            <person name="Zhu Q."/>
            <person name="Feng Y."/>
            <person name="Mount A."/>
            <person name="Hedgecock D."/>
            <person name="Xu Z."/>
            <person name="Liu Y."/>
            <person name="Domazet-Loso T."/>
            <person name="Du Y."/>
            <person name="Sun X."/>
            <person name="Zhang S."/>
            <person name="Liu B."/>
            <person name="Cheng P."/>
            <person name="Jiang X."/>
            <person name="Li J."/>
            <person name="Fan D."/>
            <person name="Wang W."/>
            <person name="Fu W."/>
            <person name="Wang T."/>
            <person name="Wang B."/>
            <person name="Zhang J."/>
            <person name="Peng Z."/>
            <person name="Li Y."/>
            <person name="Li N."/>
            <person name="Wang J."/>
            <person name="Chen M."/>
            <person name="He Y."/>
            <person name="Tan F."/>
            <person name="Song X."/>
            <person name="Zheng Q."/>
            <person name="Huang R."/>
            <person name="Yang H."/>
            <person name="Du X."/>
            <person name="Chen L."/>
            <person name="Yang M."/>
            <person name="Gaffney P.M."/>
            <person name="Wang S."/>
            <person name="Luo L."/>
            <person name="She Z."/>
            <person name="Ming Y."/>
            <person name="Huang W."/>
            <person name="Zhang S."/>
            <person name="Huang B."/>
            <person name="Zhang Y."/>
            <person name="Qu T."/>
            <person name="Ni P."/>
            <person name="Miao G."/>
            <person name="Wang J."/>
            <person name="Wang Q."/>
            <person name="Steinberg C.E."/>
            <person name="Wang H."/>
            <person name="Li N."/>
            <person name="Qian L."/>
            <person name="Zhang G."/>
            <person name="Li Y."/>
            <person name="Yang H."/>
            <person name="Liu X."/>
            <person name="Wang J."/>
            <person name="Yin Y."/>
            <person name="Wang J."/>
        </authorList>
    </citation>
    <scope>NUCLEOTIDE SEQUENCE [LARGE SCALE GENOMIC DNA]</scope>
    <source>
        <strain evidence="1">05x7-T-G4-1.051#20</strain>
    </source>
</reference>
<gene>
    <name evidence="1" type="ORF">CGI_10002785</name>
</gene>
<dbReference type="AlphaFoldDB" id="K1PTC4"/>
<evidence type="ECO:0000313" key="1">
    <source>
        <dbReference type="EMBL" id="EKC22104.1"/>
    </source>
</evidence>
<dbReference type="InParanoid" id="K1PTC4"/>
<organism evidence="1">
    <name type="scientific">Magallana gigas</name>
    <name type="common">Pacific oyster</name>
    <name type="synonym">Crassostrea gigas</name>
    <dbReference type="NCBI Taxonomy" id="29159"/>
    <lineage>
        <taxon>Eukaryota</taxon>
        <taxon>Metazoa</taxon>
        <taxon>Spiralia</taxon>
        <taxon>Lophotrochozoa</taxon>
        <taxon>Mollusca</taxon>
        <taxon>Bivalvia</taxon>
        <taxon>Autobranchia</taxon>
        <taxon>Pteriomorphia</taxon>
        <taxon>Ostreida</taxon>
        <taxon>Ostreoidea</taxon>
        <taxon>Ostreidae</taxon>
        <taxon>Magallana</taxon>
    </lineage>
</organism>